<comment type="subcellular location">
    <subcellularLocation>
        <location evidence="1">Membrane</location>
        <topology evidence="1">Peripheral membrane protein</topology>
    </subcellularLocation>
</comment>
<dbReference type="GO" id="GO:0016020">
    <property type="term" value="C:membrane"/>
    <property type="evidence" value="ECO:0007669"/>
    <property type="project" value="UniProtKB-SubCell"/>
</dbReference>
<evidence type="ECO:0000313" key="9">
    <source>
        <dbReference type="EMBL" id="KNC86276.1"/>
    </source>
</evidence>
<dbReference type="RefSeq" id="XP_014160178.1">
    <property type="nucleotide sequence ID" value="XM_014304703.1"/>
</dbReference>
<keyword evidence="5 7" id="KW-0472">Membrane</keyword>
<dbReference type="PANTHER" id="PTHR23292:SF1">
    <property type="entry name" value="LITAF DOMAIN-CONTAINING PROTEIN"/>
    <property type="match status" value="1"/>
</dbReference>
<dbReference type="InterPro" id="IPR037519">
    <property type="entry name" value="LITAF_fam"/>
</dbReference>
<evidence type="ECO:0000256" key="7">
    <source>
        <dbReference type="SAM" id="Phobius"/>
    </source>
</evidence>
<feature type="non-terminal residue" evidence="9">
    <location>
        <position position="1"/>
    </location>
</feature>
<dbReference type="Proteomes" id="UP000054560">
    <property type="component" value="Unassembled WGS sequence"/>
</dbReference>
<dbReference type="GeneID" id="25902102"/>
<dbReference type="OrthoDB" id="4713066at2759"/>
<dbReference type="AlphaFoldDB" id="A0A0L0GBK4"/>
<keyword evidence="4" id="KW-0862">Zinc</keyword>
<dbReference type="PANTHER" id="PTHR23292">
    <property type="entry name" value="LIPOPOLYSACCHARIDE-INDUCED TUMOR NECROSIS FACTOR-ALPHA FACTOR"/>
    <property type="match status" value="1"/>
</dbReference>
<proteinExistence type="inferred from homology"/>
<feature type="domain" description="LITAF" evidence="8">
    <location>
        <begin position="81"/>
        <end position="164"/>
    </location>
</feature>
<keyword evidence="7" id="KW-0812">Transmembrane</keyword>
<reference evidence="9 10" key="1">
    <citation type="submission" date="2011-02" db="EMBL/GenBank/DDBJ databases">
        <title>The Genome Sequence of Sphaeroforma arctica JP610.</title>
        <authorList>
            <consortium name="The Broad Institute Genome Sequencing Platform"/>
            <person name="Russ C."/>
            <person name="Cuomo C."/>
            <person name="Young S.K."/>
            <person name="Zeng Q."/>
            <person name="Gargeya S."/>
            <person name="Alvarado L."/>
            <person name="Berlin A."/>
            <person name="Chapman S.B."/>
            <person name="Chen Z."/>
            <person name="Freedman E."/>
            <person name="Gellesch M."/>
            <person name="Goldberg J."/>
            <person name="Griggs A."/>
            <person name="Gujja S."/>
            <person name="Heilman E."/>
            <person name="Heiman D."/>
            <person name="Howarth C."/>
            <person name="Mehta T."/>
            <person name="Neiman D."/>
            <person name="Pearson M."/>
            <person name="Roberts A."/>
            <person name="Saif S."/>
            <person name="Shea T."/>
            <person name="Shenoy N."/>
            <person name="Sisk P."/>
            <person name="Stolte C."/>
            <person name="Sykes S."/>
            <person name="White J."/>
            <person name="Yandava C."/>
            <person name="Burger G."/>
            <person name="Gray M.W."/>
            <person name="Holland P.W.H."/>
            <person name="King N."/>
            <person name="Lang F.B.F."/>
            <person name="Roger A.J."/>
            <person name="Ruiz-Trillo I."/>
            <person name="Haas B."/>
            <person name="Nusbaum C."/>
            <person name="Birren B."/>
        </authorList>
    </citation>
    <scope>NUCLEOTIDE SEQUENCE [LARGE SCALE GENOMIC DNA]</scope>
    <source>
        <strain evidence="9 10">JP610</strain>
    </source>
</reference>
<feature type="region of interest" description="Disordered" evidence="6">
    <location>
        <begin position="1"/>
        <end position="27"/>
    </location>
</feature>
<protein>
    <recommendedName>
        <fullName evidence="8">LITAF domain-containing protein</fullName>
    </recommendedName>
</protein>
<evidence type="ECO:0000256" key="2">
    <source>
        <dbReference type="ARBA" id="ARBA00005975"/>
    </source>
</evidence>
<evidence type="ECO:0000256" key="5">
    <source>
        <dbReference type="ARBA" id="ARBA00023136"/>
    </source>
</evidence>
<comment type="similarity">
    <text evidence="2">Belongs to the CDIP1/LITAF family.</text>
</comment>
<sequence length="166" mass="18188">MTGKQSNNEYQSQTATPPPSNPDYLPAFSATAEPQQLAPNSSNYGCPYRSSAVGTNMTHTQTYHATGETAPLVPPPYEDFNNPTRVYLTTGPGYKPQLLFCPSCSKNVMTETAHTAGNFAWASSLVLCFFGWWICAPLPLVLDSCNDVKHMCPNCKTVIAERQRMS</sequence>
<keyword evidence="3" id="KW-0479">Metal-binding</keyword>
<gene>
    <name evidence="9" type="ORF">SARC_01598</name>
</gene>
<dbReference type="PROSITE" id="PS51837">
    <property type="entry name" value="LITAF"/>
    <property type="match status" value="1"/>
</dbReference>
<keyword evidence="10" id="KW-1185">Reference proteome</keyword>
<evidence type="ECO:0000256" key="6">
    <source>
        <dbReference type="SAM" id="MobiDB-lite"/>
    </source>
</evidence>
<evidence type="ECO:0000259" key="8">
    <source>
        <dbReference type="PROSITE" id="PS51837"/>
    </source>
</evidence>
<evidence type="ECO:0000256" key="4">
    <source>
        <dbReference type="ARBA" id="ARBA00022833"/>
    </source>
</evidence>
<dbReference type="SMART" id="SM00714">
    <property type="entry name" value="LITAF"/>
    <property type="match status" value="1"/>
</dbReference>
<dbReference type="STRING" id="667725.A0A0L0GBK4"/>
<evidence type="ECO:0000256" key="1">
    <source>
        <dbReference type="ARBA" id="ARBA00004170"/>
    </source>
</evidence>
<evidence type="ECO:0000256" key="3">
    <source>
        <dbReference type="ARBA" id="ARBA00022723"/>
    </source>
</evidence>
<organism evidence="9 10">
    <name type="scientific">Sphaeroforma arctica JP610</name>
    <dbReference type="NCBI Taxonomy" id="667725"/>
    <lineage>
        <taxon>Eukaryota</taxon>
        <taxon>Ichthyosporea</taxon>
        <taxon>Ichthyophonida</taxon>
        <taxon>Sphaeroforma</taxon>
    </lineage>
</organism>
<feature type="transmembrane region" description="Helical" evidence="7">
    <location>
        <begin position="119"/>
        <end position="142"/>
    </location>
</feature>
<dbReference type="InterPro" id="IPR006629">
    <property type="entry name" value="LITAF"/>
</dbReference>
<accession>A0A0L0GBK4</accession>
<dbReference type="eggNOG" id="KOG4440">
    <property type="taxonomic scope" value="Eukaryota"/>
</dbReference>
<dbReference type="Pfam" id="PF10601">
    <property type="entry name" value="zf-LITAF-like"/>
    <property type="match status" value="1"/>
</dbReference>
<dbReference type="EMBL" id="KQ241660">
    <property type="protein sequence ID" value="KNC86276.1"/>
    <property type="molecule type" value="Genomic_DNA"/>
</dbReference>
<name>A0A0L0GBK4_9EUKA</name>
<evidence type="ECO:0000313" key="10">
    <source>
        <dbReference type="Proteomes" id="UP000054560"/>
    </source>
</evidence>
<keyword evidence="7" id="KW-1133">Transmembrane helix</keyword>
<dbReference type="GO" id="GO:0008270">
    <property type="term" value="F:zinc ion binding"/>
    <property type="evidence" value="ECO:0007669"/>
    <property type="project" value="TreeGrafter"/>
</dbReference>
<feature type="compositionally biased region" description="Polar residues" evidence="6">
    <location>
        <begin position="1"/>
        <end position="15"/>
    </location>
</feature>